<evidence type="ECO:0000313" key="2">
    <source>
        <dbReference type="EMBL" id="UQN29215.1"/>
    </source>
</evidence>
<dbReference type="PROSITE" id="PS51257">
    <property type="entry name" value="PROKAR_LIPOPROTEIN"/>
    <property type="match status" value="1"/>
</dbReference>
<feature type="signal peptide" evidence="1">
    <location>
        <begin position="1"/>
        <end position="20"/>
    </location>
</feature>
<proteinExistence type="predicted"/>
<dbReference type="RefSeq" id="WP_249478393.1">
    <property type="nucleotide sequence ID" value="NZ_CP097218.1"/>
</dbReference>
<evidence type="ECO:0000256" key="1">
    <source>
        <dbReference type="SAM" id="SignalP"/>
    </source>
</evidence>
<protein>
    <submittedName>
        <fullName evidence="2">Uncharacterized protein</fullName>
    </submittedName>
</protein>
<keyword evidence="3" id="KW-1185">Reference proteome</keyword>
<keyword evidence="1" id="KW-0732">Signal</keyword>
<name>A0ABY4N7R1_9MICO</name>
<dbReference type="Proteomes" id="UP001055868">
    <property type="component" value="Chromosome"/>
</dbReference>
<reference evidence="2" key="1">
    <citation type="submission" date="2022-05" db="EMBL/GenBank/DDBJ databases">
        <title>Genomic analysis of Brachybacterium sp. CBA3104.</title>
        <authorList>
            <person name="Roh S.W."/>
            <person name="Kim Y.B."/>
            <person name="Kim Y."/>
        </authorList>
    </citation>
    <scope>NUCLEOTIDE SEQUENCE</scope>
    <source>
        <strain evidence="2">CBA3104</strain>
    </source>
</reference>
<feature type="chain" id="PRO_5046288850" evidence="1">
    <location>
        <begin position="21"/>
        <end position="146"/>
    </location>
</feature>
<accession>A0ABY4N7R1</accession>
<sequence length="146" mass="15287">MRRRALLTLLPLAVGTMLLAACGNSDLEETEMDAETVLDAAGLSAPDLEASVADAPLKGDETWSRVVTFSGPADVIDAWVADNFSGGIESRAFKDDMAAATERLGDGTQKKGDRIAEGVEGSAAFVVVVGQEDEPVVHVAVRQTGR</sequence>
<evidence type="ECO:0000313" key="3">
    <source>
        <dbReference type="Proteomes" id="UP001055868"/>
    </source>
</evidence>
<organism evidence="2 3">
    <name type="scientific">Brachybacterium kimchii</name>
    <dbReference type="NCBI Taxonomy" id="2942909"/>
    <lineage>
        <taxon>Bacteria</taxon>
        <taxon>Bacillati</taxon>
        <taxon>Actinomycetota</taxon>
        <taxon>Actinomycetes</taxon>
        <taxon>Micrococcales</taxon>
        <taxon>Dermabacteraceae</taxon>
        <taxon>Brachybacterium</taxon>
    </lineage>
</organism>
<dbReference type="EMBL" id="CP097218">
    <property type="protein sequence ID" value="UQN29215.1"/>
    <property type="molecule type" value="Genomic_DNA"/>
</dbReference>
<gene>
    <name evidence="2" type="ORF">M4486_16520</name>
</gene>